<dbReference type="PANTHER" id="PTHR46365:SF1">
    <property type="entry name" value="COPPER TRANSPORT PROTEIN ATOX1"/>
    <property type="match status" value="1"/>
</dbReference>
<evidence type="ECO:0000256" key="7">
    <source>
        <dbReference type="ARBA" id="ARBA00037651"/>
    </source>
</evidence>
<dbReference type="GO" id="GO:0005829">
    <property type="term" value="C:cytosol"/>
    <property type="evidence" value="ECO:0007669"/>
    <property type="project" value="TreeGrafter"/>
</dbReference>
<evidence type="ECO:0000256" key="10">
    <source>
        <dbReference type="ARBA" id="ARBA00043201"/>
    </source>
</evidence>
<evidence type="ECO:0000313" key="14">
    <source>
        <dbReference type="Proteomes" id="UP000694569"/>
    </source>
</evidence>
<evidence type="ECO:0000256" key="4">
    <source>
        <dbReference type="ARBA" id="ARBA00023008"/>
    </source>
</evidence>
<dbReference type="PROSITE" id="PS50846">
    <property type="entry name" value="HMA_2"/>
    <property type="match status" value="1"/>
</dbReference>
<protein>
    <recommendedName>
        <fullName evidence="9">Copper transport protein ATOX1</fullName>
    </recommendedName>
    <alternativeName>
        <fullName evidence="10">Metal transport protein ATX1</fullName>
    </alternativeName>
</protein>
<evidence type="ECO:0000256" key="6">
    <source>
        <dbReference type="ARBA" id="ARBA00023186"/>
    </source>
</evidence>
<evidence type="ECO:0000256" key="3">
    <source>
        <dbReference type="ARBA" id="ARBA00022796"/>
    </source>
</evidence>
<dbReference type="InterPro" id="IPR051881">
    <property type="entry name" value="Copper_transport_ATOX1-like"/>
</dbReference>
<reference evidence="13" key="1">
    <citation type="submission" date="2025-08" db="UniProtKB">
        <authorList>
            <consortium name="Ensembl"/>
        </authorList>
    </citation>
    <scope>IDENTIFICATION</scope>
</reference>
<proteinExistence type="inferred from homology"/>
<evidence type="ECO:0000259" key="12">
    <source>
        <dbReference type="PROSITE" id="PS50846"/>
    </source>
</evidence>
<accession>A0A8C5MS11</accession>
<dbReference type="AlphaFoldDB" id="A0A8C5MS11"/>
<dbReference type="SUPFAM" id="SSF55008">
    <property type="entry name" value="HMA, heavy metal-associated domain"/>
    <property type="match status" value="1"/>
</dbReference>
<dbReference type="GeneTree" id="ENSGT00940000163780"/>
<dbReference type="CDD" id="cd00371">
    <property type="entry name" value="HMA"/>
    <property type="match status" value="1"/>
</dbReference>
<evidence type="ECO:0000256" key="5">
    <source>
        <dbReference type="ARBA" id="ARBA00023065"/>
    </source>
</evidence>
<keyword evidence="3" id="KW-0187">Copper transport</keyword>
<feature type="domain" description="HMA" evidence="12">
    <location>
        <begin position="1"/>
        <end position="60"/>
    </location>
</feature>
<evidence type="ECO:0000256" key="2">
    <source>
        <dbReference type="ARBA" id="ARBA00022723"/>
    </source>
</evidence>
<comment type="subunit">
    <text evidence="11">Homodimer. Interacts with ATP7B. Interacts with ATP7A. Interacts (via dimer form) with SLC31A1 (via C-terminal domain); this interaction improves ATOX1 stability and controls intracellular Cu(I) levels.</text>
</comment>
<dbReference type="InterPro" id="IPR006121">
    <property type="entry name" value="HMA_dom"/>
</dbReference>
<dbReference type="GO" id="GO:0006825">
    <property type="term" value="P:copper ion transport"/>
    <property type="evidence" value="ECO:0007669"/>
    <property type="project" value="UniProtKB-KW"/>
</dbReference>
<dbReference type="Gene3D" id="3.30.70.100">
    <property type="match status" value="1"/>
</dbReference>
<dbReference type="FunFam" id="3.30.70.100:FF:000008">
    <property type="entry name" value="Copper transport protein ATOX1"/>
    <property type="match status" value="1"/>
</dbReference>
<evidence type="ECO:0000313" key="13">
    <source>
        <dbReference type="Ensembl" id="ENSLLEP00000017344.1"/>
    </source>
</evidence>
<dbReference type="InterPro" id="IPR036163">
    <property type="entry name" value="HMA_dom_sf"/>
</dbReference>
<dbReference type="Proteomes" id="UP000694569">
    <property type="component" value="Unplaced"/>
</dbReference>
<keyword evidence="6" id="KW-0143">Chaperone</keyword>
<reference evidence="13" key="2">
    <citation type="submission" date="2025-09" db="UniProtKB">
        <authorList>
            <consortium name="Ensembl"/>
        </authorList>
    </citation>
    <scope>IDENTIFICATION</scope>
</reference>
<sequence length="65" mass="7087">IEYFVDMTCEGCSSAVKRVLSKLGGVQCDIDLPNKKVLIDSDHSDDVILEALKKTGKDAKFLGTK</sequence>
<organism evidence="13 14">
    <name type="scientific">Leptobrachium leishanense</name>
    <name type="common">Leishan spiny toad</name>
    <dbReference type="NCBI Taxonomy" id="445787"/>
    <lineage>
        <taxon>Eukaryota</taxon>
        <taxon>Metazoa</taxon>
        <taxon>Chordata</taxon>
        <taxon>Craniata</taxon>
        <taxon>Vertebrata</taxon>
        <taxon>Euteleostomi</taxon>
        <taxon>Amphibia</taxon>
        <taxon>Batrachia</taxon>
        <taxon>Anura</taxon>
        <taxon>Pelobatoidea</taxon>
        <taxon>Megophryidae</taxon>
        <taxon>Leptobrachium</taxon>
    </lineage>
</organism>
<comment type="function">
    <text evidence="7">Binds and deliver cytosolic copper to the copper ATPase proteins. May be important in cellular antioxidant defense.</text>
</comment>
<keyword evidence="14" id="KW-1185">Reference proteome</keyword>
<dbReference type="Pfam" id="PF00403">
    <property type="entry name" value="HMA"/>
    <property type="match status" value="1"/>
</dbReference>
<evidence type="ECO:0000256" key="11">
    <source>
        <dbReference type="ARBA" id="ARBA00046351"/>
    </source>
</evidence>
<comment type="similarity">
    <text evidence="8">Belongs to the ATX1 family.</text>
</comment>
<dbReference type="Ensembl" id="ENSLLET00000018002.1">
    <property type="protein sequence ID" value="ENSLLEP00000017344.1"/>
    <property type="gene ID" value="ENSLLEG00000011021.1"/>
</dbReference>
<dbReference type="GO" id="GO:0046872">
    <property type="term" value="F:metal ion binding"/>
    <property type="evidence" value="ECO:0007669"/>
    <property type="project" value="UniProtKB-KW"/>
</dbReference>
<dbReference type="PANTHER" id="PTHR46365">
    <property type="entry name" value="COPPER TRANSPORT PROTEIN ATOX1"/>
    <property type="match status" value="1"/>
</dbReference>
<evidence type="ECO:0000256" key="8">
    <source>
        <dbReference type="ARBA" id="ARBA00038171"/>
    </source>
</evidence>
<keyword evidence="4" id="KW-0186">Copper</keyword>
<evidence type="ECO:0000256" key="9">
    <source>
        <dbReference type="ARBA" id="ARBA00040962"/>
    </source>
</evidence>
<evidence type="ECO:0000256" key="1">
    <source>
        <dbReference type="ARBA" id="ARBA00022448"/>
    </source>
</evidence>
<keyword evidence="1" id="KW-0813">Transport</keyword>
<dbReference type="GO" id="GO:0016531">
    <property type="term" value="F:copper chaperone activity"/>
    <property type="evidence" value="ECO:0007669"/>
    <property type="project" value="TreeGrafter"/>
</dbReference>
<name>A0A8C5MS11_9ANUR</name>
<keyword evidence="2" id="KW-0479">Metal-binding</keyword>
<dbReference type="OrthoDB" id="689350at2759"/>
<keyword evidence="5" id="KW-0406">Ion transport</keyword>